<dbReference type="SUPFAM" id="SSF109998">
    <property type="entry name" value="Triger factor/SurA peptide-binding domain-like"/>
    <property type="match status" value="1"/>
</dbReference>
<dbReference type="InterPro" id="IPR015391">
    <property type="entry name" value="SurA_N"/>
</dbReference>
<dbReference type="InterPro" id="IPR050280">
    <property type="entry name" value="OMP_Chaperone_SurA"/>
</dbReference>
<name>A0A839EFY7_9HYPH</name>
<evidence type="ECO:0000256" key="3">
    <source>
        <dbReference type="SAM" id="SignalP"/>
    </source>
</evidence>
<dbReference type="PANTHER" id="PTHR47637:SF1">
    <property type="entry name" value="CHAPERONE SURA"/>
    <property type="match status" value="1"/>
</dbReference>
<keyword evidence="2" id="KW-0697">Rotamase</keyword>
<dbReference type="Gene3D" id="1.10.4030.10">
    <property type="entry name" value="Porin chaperone SurA, peptide-binding domain"/>
    <property type="match status" value="1"/>
</dbReference>
<evidence type="ECO:0000259" key="4">
    <source>
        <dbReference type="Pfam" id="PF09312"/>
    </source>
</evidence>
<evidence type="ECO:0000313" key="5">
    <source>
        <dbReference type="EMBL" id="MBA8876514.1"/>
    </source>
</evidence>
<dbReference type="Proteomes" id="UP000549052">
    <property type="component" value="Unassembled WGS sequence"/>
</dbReference>
<evidence type="ECO:0000313" key="6">
    <source>
        <dbReference type="Proteomes" id="UP000549052"/>
    </source>
</evidence>
<keyword evidence="1 3" id="KW-0732">Signal</keyword>
<accession>A0A839EFY7</accession>
<evidence type="ECO:0000256" key="2">
    <source>
        <dbReference type="ARBA" id="ARBA00023110"/>
    </source>
</evidence>
<protein>
    <submittedName>
        <fullName evidence="5">Peptidyl-prolyl cis-trans isomerase SurA</fullName>
        <ecNumber evidence="5">5.2.1.8</ecNumber>
    </submittedName>
</protein>
<comment type="caution">
    <text evidence="5">The sequence shown here is derived from an EMBL/GenBank/DDBJ whole genome shotgun (WGS) entry which is preliminary data.</text>
</comment>
<dbReference type="Pfam" id="PF09312">
    <property type="entry name" value="SurA_N"/>
    <property type="match status" value="1"/>
</dbReference>
<evidence type="ECO:0000256" key="1">
    <source>
        <dbReference type="ARBA" id="ARBA00022729"/>
    </source>
</evidence>
<feature type="domain" description="SurA N-terminal" evidence="4">
    <location>
        <begin position="68"/>
        <end position="133"/>
    </location>
</feature>
<organism evidence="5 6">
    <name type="scientific">Phyllobacterium myrsinacearum</name>
    <dbReference type="NCBI Taxonomy" id="28101"/>
    <lineage>
        <taxon>Bacteria</taxon>
        <taxon>Pseudomonadati</taxon>
        <taxon>Pseudomonadota</taxon>
        <taxon>Alphaproteobacteria</taxon>
        <taxon>Hyphomicrobiales</taxon>
        <taxon>Phyllobacteriaceae</taxon>
        <taxon>Phyllobacterium</taxon>
    </lineage>
</organism>
<sequence length="315" mass="34615">MMVRKHILAAAIVTALGSGLAAGFSLPAQASDVKVIVNGTPITDYDIARRAAFLKLQRKKGNLTQMAREELTDDMLKRQEMRRLNIVISDTDVNQAFERFATNNKMTLAQLNGVLDKAGVTADHFKEYIRIQMGWGRALGTRNHAQGGSRVSEQDAVQRMLKDGGKKPVSTEYTLQQVIFVVPAADRGNLAKRRNEANALRARFSGCDTTRDIAKGTLDVTVRDLGRFVEQELPPEWSKQVTATTAGHATTTLDTDKGVEFLGVCATRQISDDRVARLVFSQEAAAANQKPDATAEAVNKQYIDDLKKKASIVNR</sequence>
<keyword evidence="5" id="KW-0413">Isomerase</keyword>
<dbReference type="EC" id="5.2.1.8" evidence="5"/>
<reference evidence="5 6" key="1">
    <citation type="submission" date="2020-07" db="EMBL/GenBank/DDBJ databases">
        <title>Genomic Encyclopedia of Type Strains, Phase IV (KMG-V): Genome sequencing to study the core and pangenomes of soil and plant-associated prokaryotes.</title>
        <authorList>
            <person name="Whitman W."/>
        </authorList>
    </citation>
    <scope>NUCLEOTIDE SEQUENCE [LARGE SCALE GENOMIC DNA]</scope>
    <source>
        <strain evidence="5 6">AN3</strain>
    </source>
</reference>
<dbReference type="GO" id="GO:0003755">
    <property type="term" value="F:peptidyl-prolyl cis-trans isomerase activity"/>
    <property type="evidence" value="ECO:0007669"/>
    <property type="project" value="UniProtKB-KW"/>
</dbReference>
<dbReference type="RefSeq" id="WP_182547310.1">
    <property type="nucleotide sequence ID" value="NZ_JACGXN010000001.1"/>
</dbReference>
<dbReference type="InterPro" id="IPR027304">
    <property type="entry name" value="Trigger_fact/SurA_dom_sf"/>
</dbReference>
<keyword evidence="6" id="KW-1185">Reference proteome</keyword>
<feature type="chain" id="PRO_5032745177" evidence="3">
    <location>
        <begin position="31"/>
        <end position="315"/>
    </location>
</feature>
<gene>
    <name evidence="5" type="ORF">FHW16_000196</name>
</gene>
<dbReference type="AlphaFoldDB" id="A0A839EFY7"/>
<dbReference type="PANTHER" id="PTHR47637">
    <property type="entry name" value="CHAPERONE SURA"/>
    <property type="match status" value="1"/>
</dbReference>
<feature type="signal peptide" evidence="3">
    <location>
        <begin position="1"/>
        <end position="30"/>
    </location>
</feature>
<dbReference type="EMBL" id="JACGXN010000001">
    <property type="protein sequence ID" value="MBA8876514.1"/>
    <property type="molecule type" value="Genomic_DNA"/>
</dbReference>
<proteinExistence type="predicted"/>